<sequence length="158" mass="17785">MTGIGGRHRNPSPSRQKAIALASPLRFWESPGHEVLEVFSVGAVRRVAGVHASRMQSGHCHHASGCGRGLAARLLGRERHGLRRWPRARLRGLAGRRGQLWRVRARVRWGRGVRWRSMLRQHRLRGGLPCGRVRGGAPHGPLGVCRRIALRPRRGWLR</sequence>
<dbReference type="AlphaFoldDB" id="L7VX94"/>
<reference evidence="1" key="1">
    <citation type="submission" date="2012-09" db="EMBL/GenBank/DDBJ databases">
        <title>Metagenomic Characterization of a Microbial Community in Wastewater Detects High Levels of Antibiotic Resistance.</title>
        <authorList>
            <person name="Abrams M."/>
            <person name="Caldwell A."/>
            <person name="Vandaei E."/>
            <person name="Lee W."/>
            <person name="Perrott J."/>
            <person name="Khan S.Y."/>
            <person name="Ta J."/>
            <person name="Romero D."/>
            <person name="Nguyen V."/>
            <person name="Pourmand N."/>
            <person name="Ouverney C.C."/>
        </authorList>
    </citation>
    <scope>NUCLEOTIDE SEQUENCE</scope>
</reference>
<evidence type="ECO:0000313" key="1">
    <source>
        <dbReference type="EMBL" id="AGC72244.1"/>
    </source>
</evidence>
<dbReference type="EMBL" id="JX649896">
    <property type="protein sequence ID" value="AGC72244.1"/>
    <property type="molecule type" value="Genomic_DNA"/>
</dbReference>
<protein>
    <submittedName>
        <fullName evidence="1">Uncharacterized protein</fullName>
    </submittedName>
</protein>
<organism evidence="1">
    <name type="scientific">uncultured bacterium A1Q1_fos_479</name>
    <dbReference type="NCBI Taxonomy" id="1256575"/>
    <lineage>
        <taxon>Bacteria</taxon>
        <taxon>environmental samples</taxon>
    </lineage>
</organism>
<name>L7VX94_9BACT</name>
<proteinExistence type="predicted"/>
<accession>L7VX94</accession>